<dbReference type="KEGG" id="mpp:MICPUCDRAFT_31367"/>
<dbReference type="EMBL" id="GG663736">
    <property type="protein sequence ID" value="EEH59340.1"/>
    <property type="molecule type" value="Genomic_DNA"/>
</dbReference>
<dbReference type="PANTHER" id="PTHR31451:SF39">
    <property type="entry name" value="MANNAN ENDO-1,4-BETA-MANNOSIDASE 1"/>
    <property type="match status" value="1"/>
</dbReference>
<keyword evidence="6" id="KW-0732">Signal</keyword>
<keyword evidence="11" id="KW-1185">Reference proteome</keyword>
<comment type="catalytic activity">
    <reaction evidence="1">
        <text>Random hydrolysis of (1-&gt;4)-beta-D-mannosidic linkages in mannans, galactomannans and glucomannans.</text>
        <dbReference type="EC" id="3.2.1.78"/>
    </reaction>
</comment>
<dbReference type="Pfam" id="PF26410">
    <property type="entry name" value="GH5_mannosidase"/>
    <property type="match status" value="1"/>
</dbReference>
<proteinExistence type="inferred from homology"/>
<dbReference type="eggNOG" id="ENOG502QQFD">
    <property type="taxonomic scope" value="Eukaryota"/>
</dbReference>
<evidence type="ECO:0000256" key="3">
    <source>
        <dbReference type="ARBA" id="ARBA00005641"/>
    </source>
</evidence>
<evidence type="ECO:0000256" key="8">
    <source>
        <dbReference type="ARBA" id="ARBA00023295"/>
    </source>
</evidence>
<accession>C1MKB3</accession>
<dbReference type="Proteomes" id="UP000001876">
    <property type="component" value="Unassembled WGS sequence"/>
</dbReference>
<evidence type="ECO:0000256" key="5">
    <source>
        <dbReference type="ARBA" id="ARBA00022525"/>
    </source>
</evidence>
<dbReference type="InterPro" id="IPR001547">
    <property type="entry name" value="Glyco_hydro_5"/>
</dbReference>
<organism evidence="11">
    <name type="scientific">Micromonas pusilla (strain CCMP1545)</name>
    <name type="common">Picoplanktonic green alga</name>
    <dbReference type="NCBI Taxonomy" id="564608"/>
    <lineage>
        <taxon>Eukaryota</taxon>
        <taxon>Viridiplantae</taxon>
        <taxon>Chlorophyta</taxon>
        <taxon>Mamiellophyceae</taxon>
        <taxon>Mamiellales</taxon>
        <taxon>Mamiellaceae</taxon>
        <taxon>Micromonas</taxon>
    </lineage>
</organism>
<dbReference type="OMA" id="FWHVISD"/>
<dbReference type="RefSeq" id="XP_003055964.1">
    <property type="nucleotide sequence ID" value="XM_003055918.1"/>
</dbReference>
<dbReference type="InterPro" id="IPR045053">
    <property type="entry name" value="MAN-like"/>
</dbReference>
<keyword evidence="8" id="KW-0326">Glycosidase</keyword>
<evidence type="ECO:0000256" key="1">
    <source>
        <dbReference type="ARBA" id="ARBA00001678"/>
    </source>
</evidence>
<dbReference type="STRING" id="564608.C1MKB3"/>
<dbReference type="GO" id="GO:0000272">
    <property type="term" value="P:polysaccharide catabolic process"/>
    <property type="evidence" value="ECO:0007669"/>
    <property type="project" value="InterPro"/>
</dbReference>
<dbReference type="OrthoDB" id="406631at2759"/>
<evidence type="ECO:0000256" key="7">
    <source>
        <dbReference type="ARBA" id="ARBA00022801"/>
    </source>
</evidence>
<keyword evidence="5" id="KW-0964">Secreted</keyword>
<name>C1MKB3_MICPC</name>
<reference evidence="10 11" key="1">
    <citation type="journal article" date="2009" name="Science">
        <title>Green evolution and dynamic adaptations revealed by genomes of the marine picoeukaryotes Micromonas.</title>
        <authorList>
            <person name="Worden A.Z."/>
            <person name="Lee J.H."/>
            <person name="Mock T."/>
            <person name="Rouze P."/>
            <person name="Simmons M.P."/>
            <person name="Aerts A.L."/>
            <person name="Allen A.E."/>
            <person name="Cuvelier M.L."/>
            <person name="Derelle E."/>
            <person name="Everett M.V."/>
            <person name="Foulon E."/>
            <person name="Grimwood J."/>
            <person name="Gundlach H."/>
            <person name="Henrissat B."/>
            <person name="Napoli C."/>
            <person name="McDonald S.M."/>
            <person name="Parker M.S."/>
            <person name="Rombauts S."/>
            <person name="Salamov A."/>
            <person name="Von Dassow P."/>
            <person name="Badger J.H."/>
            <person name="Coutinho P.M."/>
            <person name="Demir E."/>
            <person name="Dubchak I."/>
            <person name="Gentemann C."/>
            <person name="Eikrem W."/>
            <person name="Gready J.E."/>
            <person name="John U."/>
            <person name="Lanier W."/>
            <person name="Lindquist E.A."/>
            <person name="Lucas S."/>
            <person name="Mayer K.F."/>
            <person name="Moreau H."/>
            <person name="Not F."/>
            <person name="Otillar R."/>
            <person name="Panaud O."/>
            <person name="Pangilinan J."/>
            <person name="Paulsen I."/>
            <person name="Piegu B."/>
            <person name="Poliakov A."/>
            <person name="Robbens S."/>
            <person name="Schmutz J."/>
            <person name="Toulza E."/>
            <person name="Wyss T."/>
            <person name="Zelensky A."/>
            <person name="Zhou K."/>
            <person name="Armbrust E.V."/>
            <person name="Bhattacharya D."/>
            <person name="Goodenough U.W."/>
            <person name="Van de Peer Y."/>
            <person name="Grigoriev I.V."/>
        </authorList>
    </citation>
    <scope>NUCLEOTIDE SEQUENCE [LARGE SCALE GENOMIC DNA]</scope>
    <source>
        <strain evidence="10 11">CCMP1545</strain>
    </source>
</reference>
<feature type="domain" description="Glycoside hydrolase family 5" evidence="9">
    <location>
        <begin position="149"/>
        <end position="457"/>
    </location>
</feature>
<dbReference type="SUPFAM" id="SSF51445">
    <property type="entry name" value="(Trans)glycosidases"/>
    <property type="match status" value="1"/>
</dbReference>
<dbReference type="AlphaFoldDB" id="C1MKB3"/>
<evidence type="ECO:0000256" key="2">
    <source>
        <dbReference type="ARBA" id="ARBA00004613"/>
    </source>
</evidence>
<dbReference type="PANTHER" id="PTHR31451">
    <property type="match status" value="1"/>
</dbReference>
<protein>
    <recommendedName>
        <fullName evidence="4">mannan endo-1,4-beta-mannosidase</fullName>
        <ecNumber evidence="4">3.2.1.78</ecNumber>
    </recommendedName>
</protein>
<evidence type="ECO:0000256" key="4">
    <source>
        <dbReference type="ARBA" id="ARBA00012706"/>
    </source>
</evidence>
<dbReference type="GO" id="GO:0005576">
    <property type="term" value="C:extracellular region"/>
    <property type="evidence" value="ECO:0007669"/>
    <property type="project" value="UniProtKB-SubCell"/>
</dbReference>
<keyword evidence="7 10" id="KW-0378">Hydrolase</keyword>
<evidence type="ECO:0000256" key="6">
    <source>
        <dbReference type="ARBA" id="ARBA00022729"/>
    </source>
</evidence>
<gene>
    <name evidence="10" type="ORF">MICPUCDRAFT_31367</name>
</gene>
<dbReference type="InterPro" id="IPR017853">
    <property type="entry name" value="GH"/>
</dbReference>
<evidence type="ECO:0000259" key="9">
    <source>
        <dbReference type="Pfam" id="PF26410"/>
    </source>
</evidence>
<dbReference type="EC" id="3.2.1.78" evidence="4"/>
<evidence type="ECO:0000313" key="10">
    <source>
        <dbReference type="EMBL" id="EEH59340.1"/>
    </source>
</evidence>
<evidence type="ECO:0000313" key="11">
    <source>
        <dbReference type="Proteomes" id="UP000001876"/>
    </source>
</evidence>
<comment type="subcellular location">
    <subcellularLocation>
        <location evidence="2">Secreted</location>
    </subcellularLocation>
</comment>
<sequence length="467" mass="52801">MPSSSLLIMWWSNRSQPSLFVLLPLFMIAVFGSLTTEALDEEYQFSKINLIDVANLSTSVALHSAKLRATKFQLTVQPWERRQGGEEVRRPRSTENGSESAERFVSVNGSCFALGRRFFPAIGWNTYTLIEQAAQIPVGSFAFNYSCSGRRQVTDMFDAAVAAGFNTVRTWAYSVGENQSFQVAPGEYYEPLFQGLDWVIQQASLRDIKLILVFTDYWEYNGGVAQYLDWAGSRARTKNDFFSNSKCKMMYKNNIQRILERINTYTGVRYRHDKSIMAWELINEPRCRNCPEELQDWLEEMAHFVKFLDRTHLLSTGEEGFYSIGSGGSVDANPEVWSLTTGQDFVANHAIPEIDFAVAHLWPDNWGVFTLGLPASFSETWLVKHKSDSRAILGKPFLLEEFGTTGNGQLSAVDQVGSRFATTAERAPRSVAVAEFYRSIFKQVELDNENEYAIAGDISYSNTPVSR</sequence>
<dbReference type="GO" id="GO:0016985">
    <property type="term" value="F:mannan endo-1,4-beta-mannosidase activity"/>
    <property type="evidence" value="ECO:0007669"/>
    <property type="project" value="UniProtKB-EC"/>
</dbReference>
<dbReference type="GeneID" id="9681684"/>
<dbReference type="Gene3D" id="3.20.20.80">
    <property type="entry name" value="Glycosidases"/>
    <property type="match status" value="1"/>
</dbReference>
<comment type="similarity">
    <text evidence="3">Belongs to the glycosyl hydrolase 5 (cellulase A) family.</text>
</comment>